<comment type="caution">
    <text evidence="2">The sequence shown here is derived from an EMBL/GenBank/DDBJ whole genome shotgun (WGS) entry which is preliminary data.</text>
</comment>
<name>A0ABR4SDC4_9ACTN</name>
<evidence type="ECO:0000313" key="2">
    <source>
        <dbReference type="EMBL" id="KDR63126.1"/>
    </source>
</evidence>
<protein>
    <submittedName>
        <fullName evidence="2">Uncharacterized protein</fullName>
    </submittedName>
</protein>
<dbReference type="Proteomes" id="UP000027443">
    <property type="component" value="Unassembled WGS sequence"/>
</dbReference>
<reference evidence="2 3" key="1">
    <citation type="submission" date="2014-03" db="EMBL/GenBank/DDBJ databases">
        <title>Genome Sequence of Streptomyces wadayamensis A23 strain, an endophytic actinobacteria from Citrus reticulata.</title>
        <authorList>
            <person name="de Oliveira L.G."/>
            <person name="Tormet G.D."/>
            <person name="Marcon J."/>
            <person name="Samborsky M."/>
            <person name="Araujo W.L."/>
            <person name="de Azevedo J.L."/>
        </authorList>
    </citation>
    <scope>NUCLEOTIDE SEQUENCE [LARGE SCALE GENOMIC DNA]</scope>
    <source>
        <strain evidence="2 3">A23</strain>
    </source>
</reference>
<sequence length="117" mass="12181">MRGRYARGTGGAKGRRGGVRGREVRLGERQTIPCGRGFGGQGRGGVQAALGGGRGGALGEMAGEGWRELEGVLTRRVLEGREARRTRAEQVRACPVLGLARADSGPSRGADRTGRPA</sequence>
<organism evidence="2 3">
    <name type="scientific">Streptomyces wadayamensis</name>
    <dbReference type="NCBI Taxonomy" id="141454"/>
    <lineage>
        <taxon>Bacteria</taxon>
        <taxon>Bacillati</taxon>
        <taxon>Actinomycetota</taxon>
        <taxon>Actinomycetes</taxon>
        <taxon>Kitasatosporales</taxon>
        <taxon>Streptomycetaceae</taxon>
        <taxon>Streptomyces</taxon>
    </lineage>
</organism>
<keyword evidence="3" id="KW-1185">Reference proteome</keyword>
<feature type="compositionally biased region" description="Gly residues" evidence="1">
    <location>
        <begin position="36"/>
        <end position="46"/>
    </location>
</feature>
<gene>
    <name evidence="2" type="ORF">DC60_28115</name>
</gene>
<dbReference type="EMBL" id="JHDU01000011">
    <property type="protein sequence ID" value="KDR63126.1"/>
    <property type="molecule type" value="Genomic_DNA"/>
</dbReference>
<proteinExistence type="predicted"/>
<feature type="region of interest" description="Disordered" evidence="1">
    <location>
        <begin position="1"/>
        <end position="46"/>
    </location>
</feature>
<evidence type="ECO:0000313" key="3">
    <source>
        <dbReference type="Proteomes" id="UP000027443"/>
    </source>
</evidence>
<accession>A0ABR4SDC4</accession>
<evidence type="ECO:0000256" key="1">
    <source>
        <dbReference type="SAM" id="MobiDB-lite"/>
    </source>
</evidence>